<dbReference type="FunFam" id="1.25.40.10:FF:000830">
    <property type="entry name" value="Tetratricopeptide repeat protein"/>
    <property type="match status" value="1"/>
</dbReference>
<dbReference type="InterPro" id="IPR052630">
    <property type="entry name" value="TTC17"/>
</dbReference>
<proteinExistence type="predicted"/>
<dbReference type="GO" id="GO:0005737">
    <property type="term" value="C:cytoplasm"/>
    <property type="evidence" value="ECO:0007669"/>
    <property type="project" value="TreeGrafter"/>
</dbReference>
<dbReference type="SUPFAM" id="SSF48452">
    <property type="entry name" value="TPR-like"/>
    <property type="match status" value="1"/>
</dbReference>
<gene>
    <name evidence="4" type="ORF">MNOR_LOCUS3117</name>
</gene>
<evidence type="ECO:0000256" key="2">
    <source>
        <dbReference type="SAM" id="Coils"/>
    </source>
</evidence>
<dbReference type="PANTHER" id="PTHR16091:SF1">
    <property type="entry name" value="TETRATRICOPEPTIDE REPEAT PROTEIN 17"/>
    <property type="match status" value="1"/>
</dbReference>
<comment type="caution">
    <text evidence="4">The sequence shown here is derived from an EMBL/GenBank/DDBJ whole genome shotgun (WGS) entry which is preliminary data.</text>
</comment>
<reference evidence="4 5" key="1">
    <citation type="submission" date="2024-05" db="EMBL/GenBank/DDBJ databases">
        <authorList>
            <person name="Wallberg A."/>
        </authorList>
    </citation>
    <scope>NUCLEOTIDE SEQUENCE [LARGE SCALE GENOMIC DNA]</scope>
</reference>
<dbReference type="GO" id="GO:0015629">
    <property type="term" value="C:actin cytoskeleton"/>
    <property type="evidence" value="ECO:0007669"/>
    <property type="project" value="TreeGrafter"/>
</dbReference>
<dbReference type="InterPro" id="IPR019734">
    <property type="entry name" value="TPR_rpt"/>
</dbReference>
<organism evidence="4 5">
    <name type="scientific">Meganyctiphanes norvegica</name>
    <name type="common">Northern krill</name>
    <name type="synonym">Thysanopoda norvegica</name>
    <dbReference type="NCBI Taxonomy" id="48144"/>
    <lineage>
        <taxon>Eukaryota</taxon>
        <taxon>Metazoa</taxon>
        <taxon>Ecdysozoa</taxon>
        <taxon>Arthropoda</taxon>
        <taxon>Crustacea</taxon>
        <taxon>Multicrustacea</taxon>
        <taxon>Malacostraca</taxon>
        <taxon>Eumalacostraca</taxon>
        <taxon>Eucarida</taxon>
        <taxon>Euphausiacea</taxon>
        <taxon>Euphausiidae</taxon>
        <taxon>Meganyctiphanes</taxon>
    </lineage>
</organism>
<keyword evidence="5" id="KW-1185">Reference proteome</keyword>
<sequence>MTLMVKKWYLKILLNLMSGKCNLLYSILIPSSDCRMLNYQTSDEETRHSVPMDSIFQLRRPYDFLALAQQEQRALQVESLKRELVSQKSQIDRNEDKDTQLEERIYRTDSDCVLAGRPLTEFDLYASTVITIESLGIRLDDHLAPPTEISENLSEPDCSLALDLPFSMFAYEHLQGIRYRENLTSNKEVELSSVGGESEPDIWGDRVARGLQTNATSWVLHTLAAQYWRAKAYATRAIECVRRALHLAPRQYRHIPQVHLGNILHRARHSDEAALVLHAAIDHYRHSPVAHITLGNVYAILSFYNVSVLCFENALYMSPGDQGLRRRKHAVLCHSKLEGALENQHHSLQRTLGELRDYQKRHEEWLSLQQKLLLEQATPEMKLESRLEYEEQKIRESSDGRGQDCFQYQQDGHTFLSCNMRRDQLEQRGSPSELLLDLQSLLHTVESEALRLGQHVLKRKPLLMTQVPQIIPLHPSKSSSCVGSAASVESTLGSGFPTAEQCQAASPLPHWDDFPSVFLPAENKGFEVSGFLSEDIGVNAEEDHPLPWHPPICERLSDTVDGIDDIPGIKIIQGLSVRHVKQNNLFLQRAYENKGSKSMIDRKLIEGVGPSWLLYNLAGLYWRVHGNLYNGVECLRRAVHSAPPEWRDVPLVNLAALLYTAAHIDDALTLTLQAAQIADNEPETNFLLANLYCGKGNLTGAWYHYERVLAASPGHEQALQYLTALACHTHPPHSVQPLPTCQNQEGSEEGVCSTDSCPDIHINNENPINKINEENDLITDGFGVEDLEERKNTDLNNMRAPKGPIVKVNEKEVDTHFNDDNSSSISNGGVTIDESNALDGNNSEDTKIEDDPLPDVLLRVRERVASPPPAPHECSFLTSLNKLSDVKHFTSTWLSVSAKNIDISEYLVSGVFSGTPLEEPICSGDLSASMHTLDHLAGVRHRNRLAQFPEMGLREALQTLTDRSPLPVDLMATRIAKSLKRNETCWVVATAAALYWRVVGNGERAIDCLRHSLHHAPRHMKDIPLISLANILHRAGLYNNALVVANMALEISPKFVVIHFTMANIYAAKGDLEKAVAFYQSTLALQSSFEPARDRLRAIQCATVTQDMTIKK</sequence>
<name>A0AAV2PPU2_MEGNR</name>
<feature type="non-terminal residue" evidence="4">
    <location>
        <position position="1112"/>
    </location>
</feature>
<evidence type="ECO:0000313" key="5">
    <source>
        <dbReference type="Proteomes" id="UP001497623"/>
    </source>
</evidence>
<evidence type="ECO:0000256" key="1">
    <source>
        <dbReference type="PROSITE-ProRule" id="PRU00339"/>
    </source>
</evidence>
<dbReference type="Proteomes" id="UP001497623">
    <property type="component" value="Unassembled WGS sequence"/>
</dbReference>
<dbReference type="GO" id="GO:0030041">
    <property type="term" value="P:actin filament polymerization"/>
    <property type="evidence" value="ECO:0007669"/>
    <property type="project" value="TreeGrafter"/>
</dbReference>
<dbReference type="EMBL" id="CAXKWB010001024">
    <property type="protein sequence ID" value="CAL4063151.1"/>
    <property type="molecule type" value="Genomic_DNA"/>
</dbReference>
<evidence type="ECO:0000256" key="3">
    <source>
        <dbReference type="SAM" id="MobiDB-lite"/>
    </source>
</evidence>
<dbReference type="PROSITE" id="PS50005">
    <property type="entry name" value="TPR"/>
    <property type="match status" value="1"/>
</dbReference>
<feature type="repeat" description="TPR" evidence="1">
    <location>
        <begin position="1056"/>
        <end position="1089"/>
    </location>
</feature>
<dbReference type="InterPro" id="IPR011990">
    <property type="entry name" value="TPR-like_helical_dom_sf"/>
</dbReference>
<evidence type="ECO:0000313" key="4">
    <source>
        <dbReference type="EMBL" id="CAL4063151.1"/>
    </source>
</evidence>
<feature type="coiled-coil region" evidence="2">
    <location>
        <begin position="67"/>
        <end position="97"/>
    </location>
</feature>
<feature type="region of interest" description="Disordered" evidence="3">
    <location>
        <begin position="816"/>
        <end position="850"/>
    </location>
</feature>
<evidence type="ECO:0008006" key="6">
    <source>
        <dbReference type="Google" id="ProtNLM"/>
    </source>
</evidence>
<dbReference type="Gene3D" id="1.25.40.10">
    <property type="entry name" value="Tetratricopeptide repeat domain"/>
    <property type="match status" value="3"/>
</dbReference>
<keyword evidence="2" id="KW-0175">Coiled coil</keyword>
<accession>A0AAV2PPU2</accession>
<protein>
    <recommendedName>
        <fullName evidence="6">Tetratricopeptide repeat protein 17</fullName>
    </recommendedName>
</protein>
<dbReference type="PANTHER" id="PTHR16091">
    <property type="entry name" value="TTC17 PROTEIN"/>
    <property type="match status" value="1"/>
</dbReference>
<keyword evidence="1" id="KW-0802">TPR repeat</keyword>
<dbReference type="SMART" id="SM00028">
    <property type="entry name" value="TPR"/>
    <property type="match status" value="8"/>
</dbReference>
<dbReference type="AlphaFoldDB" id="A0AAV2PPU2"/>